<dbReference type="Proteomes" id="UP000248758">
    <property type="component" value="Chromosome 1"/>
</dbReference>
<comment type="similarity">
    <text evidence="7">Belongs to the TonB-dependent receptor family.</text>
</comment>
<reference evidence="9 10" key="1">
    <citation type="submission" date="2018-06" db="EMBL/GenBank/DDBJ databases">
        <authorList>
            <consortium name="Pathogen Informatics"/>
            <person name="Doyle S."/>
        </authorList>
    </citation>
    <scope>NUCLEOTIDE SEQUENCE [LARGE SCALE GENOMIC DNA]</scope>
    <source>
        <strain evidence="9 10">NCTC11468</strain>
    </source>
</reference>
<proteinExistence type="inferred from homology"/>
<name>A0A2X5PNB2_9GAMM</name>
<dbReference type="GO" id="GO:0015344">
    <property type="term" value="F:siderophore uptake transmembrane transporter activity"/>
    <property type="evidence" value="ECO:0007669"/>
    <property type="project" value="TreeGrafter"/>
</dbReference>
<keyword evidence="4 7" id="KW-0812">Transmembrane</keyword>
<evidence type="ECO:0000256" key="4">
    <source>
        <dbReference type="ARBA" id="ARBA00022692"/>
    </source>
</evidence>
<dbReference type="AlphaFoldDB" id="A0A2X5PNB2"/>
<organism evidence="9 10">
    <name type="scientific">Tatumella ptyseos</name>
    <dbReference type="NCBI Taxonomy" id="82987"/>
    <lineage>
        <taxon>Bacteria</taxon>
        <taxon>Pseudomonadati</taxon>
        <taxon>Pseudomonadota</taxon>
        <taxon>Gammaproteobacteria</taxon>
        <taxon>Enterobacterales</taxon>
        <taxon>Erwiniaceae</taxon>
        <taxon>Tatumella</taxon>
    </lineage>
</organism>
<evidence type="ECO:0000313" key="10">
    <source>
        <dbReference type="Proteomes" id="UP000248758"/>
    </source>
</evidence>
<accession>A0A2X5PNB2</accession>
<evidence type="ECO:0000313" key="9">
    <source>
        <dbReference type="EMBL" id="SQK74850.1"/>
    </source>
</evidence>
<keyword evidence="6 7" id="KW-0998">Cell outer membrane</keyword>
<sequence length="88" mass="9934">MQGVTVNGTLMHSGHQYADSNNSLRMPAWTRLDLGVQYAMPWQQTRLTWRAGVENVTNAKYWETIGQDSGYLTQGDPRTVKLSVSVDF</sequence>
<evidence type="ECO:0000256" key="7">
    <source>
        <dbReference type="PROSITE-ProRule" id="PRU01360"/>
    </source>
</evidence>
<dbReference type="PANTHER" id="PTHR32552">
    <property type="entry name" value="FERRICHROME IRON RECEPTOR-RELATED"/>
    <property type="match status" value="1"/>
</dbReference>
<evidence type="ECO:0000256" key="1">
    <source>
        <dbReference type="ARBA" id="ARBA00004571"/>
    </source>
</evidence>
<dbReference type="EMBL" id="LS483499">
    <property type="protein sequence ID" value="SQK74850.1"/>
    <property type="molecule type" value="Genomic_DNA"/>
</dbReference>
<evidence type="ECO:0000256" key="6">
    <source>
        <dbReference type="ARBA" id="ARBA00023237"/>
    </source>
</evidence>
<dbReference type="InterPro" id="IPR036942">
    <property type="entry name" value="Beta-barrel_TonB_sf"/>
</dbReference>
<evidence type="ECO:0000256" key="8">
    <source>
        <dbReference type="PROSITE-ProRule" id="PRU10144"/>
    </source>
</evidence>
<keyword evidence="9" id="KW-0675">Receptor</keyword>
<dbReference type="SUPFAM" id="SSF56935">
    <property type="entry name" value="Porins"/>
    <property type="match status" value="1"/>
</dbReference>
<evidence type="ECO:0000256" key="2">
    <source>
        <dbReference type="ARBA" id="ARBA00022448"/>
    </source>
</evidence>
<dbReference type="InterPro" id="IPR039426">
    <property type="entry name" value="TonB-dep_rcpt-like"/>
</dbReference>
<dbReference type="InterPro" id="IPR010917">
    <property type="entry name" value="TonB_rcpt_CS"/>
</dbReference>
<dbReference type="PROSITE" id="PS01156">
    <property type="entry name" value="TONB_DEPENDENT_REC_2"/>
    <property type="match status" value="1"/>
</dbReference>
<dbReference type="Gene3D" id="2.40.170.20">
    <property type="entry name" value="TonB-dependent receptor, beta-barrel domain"/>
    <property type="match status" value="1"/>
</dbReference>
<dbReference type="PANTHER" id="PTHR32552:SF82">
    <property type="entry name" value="FCUA PROTEIN"/>
    <property type="match status" value="1"/>
</dbReference>
<keyword evidence="5 7" id="KW-0472">Membrane</keyword>
<dbReference type="GO" id="GO:0009279">
    <property type="term" value="C:cell outer membrane"/>
    <property type="evidence" value="ECO:0007669"/>
    <property type="project" value="UniProtKB-SubCell"/>
</dbReference>
<keyword evidence="2 7" id="KW-0813">Transport</keyword>
<dbReference type="PROSITE" id="PS52016">
    <property type="entry name" value="TONB_DEPENDENT_REC_3"/>
    <property type="match status" value="1"/>
</dbReference>
<comment type="subcellular location">
    <subcellularLocation>
        <location evidence="1 7">Cell outer membrane</location>
        <topology evidence="1 7">Multi-pass membrane protein</topology>
    </subcellularLocation>
</comment>
<dbReference type="KEGG" id="tpty:NCTC11468_01850"/>
<feature type="short sequence motif" description="TonB C-terminal box" evidence="8">
    <location>
        <begin position="71"/>
        <end position="88"/>
    </location>
</feature>
<gene>
    <name evidence="9" type="primary">fcuA_3</name>
    <name evidence="9" type="ORF">NCTC11468_01850</name>
</gene>
<protein>
    <submittedName>
        <fullName evidence="9">Ferrichrome receptor FcuA</fullName>
    </submittedName>
</protein>
<evidence type="ECO:0000256" key="3">
    <source>
        <dbReference type="ARBA" id="ARBA00022452"/>
    </source>
</evidence>
<evidence type="ECO:0000256" key="5">
    <source>
        <dbReference type="ARBA" id="ARBA00023136"/>
    </source>
</evidence>
<keyword evidence="3 7" id="KW-1134">Transmembrane beta strand</keyword>